<dbReference type="GO" id="GO:0015421">
    <property type="term" value="F:ABC-type oligopeptide transporter activity"/>
    <property type="evidence" value="ECO:0007669"/>
    <property type="project" value="TreeGrafter"/>
</dbReference>
<keyword evidence="7" id="KW-0547">Nucleotide-binding</keyword>
<evidence type="ECO:0000256" key="2">
    <source>
        <dbReference type="ARBA" id="ARBA00022692"/>
    </source>
</evidence>
<evidence type="ECO:0000256" key="3">
    <source>
        <dbReference type="ARBA" id="ARBA00022989"/>
    </source>
</evidence>
<dbReference type="SUPFAM" id="SSF52540">
    <property type="entry name" value="P-loop containing nucleoside triphosphate hydrolases"/>
    <property type="match status" value="1"/>
</dbReference>
<protein>
    <submittedName>
        <fullName evidence="7">ABC transporter ATP-binding protein</fullName>
    </submittedName>
</protein>
<dbReference type="Pfam" id="PF00664">
    <property type="entry name" value="ABC_membrane"/>
    <property type="match status" value="1"/>
</dbReference>
<feature type="non-terminal residue" evidence="7">
    <location>
        <position position="435"/>
    </location>
</feature>
<dbReference type="GO" id="GO:0005886">
    <property type="term" value="C:plasma membrane"/>
    <property type="evidence" value="ECO:0007669"/>
    <property type="project" value="UniProtKB-SubCell"/>
</dbReference>
<comment type="caution">
    <text evidence="7">The sequence shown here is derived from an EMBL/GenBank/DDBJ whole genome shotgun (WGS) entry which is preliminary data.</text>
</comment>
<accession>A0A9D1STQ4</accession>
<feature type="transmembrane region" description="Helical" evidence="5">
    <location>
        <begin position="12"/>
        <end position="36"/>
    </location>
</feature>
<reference evidence="7" key="2">
    <citation type="journal article" date="2021" name="PeerJ">
        <title>Extensive microbial diversity within the chicken gut microbiome revealed by metagenomics and culture.</title>
        <authorList>
            <person name="Gilroy R."/>
            <person name="Ravi A."/>
            <person name="Getino M."/>
            <person name="Pursley I."/>
            <person name="Horton D.L."/>
            <person name="Alikhan N.F."/>
            <person name="Baker D."/>
            <person name="Gharbi K."/>
            <person name="Hall N."/>
            <person name="Watson M."/>
            <person name="Adriaenssens E.M."/>
            <person name="Foster-Nyarko E."/>
            <person name="Jarju S."/>
            <person name="Secka A."/>
            <person name="Antonio M."/>
            <person name="Oren A."/>
            <person name="Chaudhuri R.R."/>
            <person name="La Ragione R."/>
            <person name="Hildebrand F."/>
            <person name="Pallen M.J."/>
        </authorList>
    </citation>
    <scope>NUCLEOTIDE SEQUENCE</scope>
    <source>
        <strain evidence="7">ChiGjej2B2-16831</strain>
    </source>
</reference>
<dbReference type="AlphaFoldDB" id="A0A9D1STQ4"/>
<dbReference type="PROSITE" id="PS50929">
    <property type="entry name" value="ABC_TM1F"/>
    <property type="match status" value="1"/>
</dbReference>
<keyword evidence="2 5" id="KW-0812">Transmembrane</keyword>
<dbReference type="GO" id="GO:0016887">
    <property type="term" value="F:ATP hydrolysis activity"/>
    <property type="evidence" value="ECO:0007669"/>
    <property type="project" value="InterPro"/>
</dbReference>
<dbReference type="CDD" id="cd18549">
    <property type="entry name" value="ABC_6TM_YwjA_like"/>
    <property type="match status" value="1"/>
</dbReference>
<feature type="transmembrane region" description="Helical" evidence="5">
    <location>
        <begin position="56"/>
        <end position="78"/>
    </location>
</feature>
<dbReference type="InterPro" id="IPR027417">
    <property type="entry name" value="P-loop_NTPase"/>
</dbReference>
<dbReference type="Proteomes" id="UP000824128">
    <property type="component" value="Unassembled WGS sequence"/>
</dbReference>
<feature type="transmembrane region" description="Helical" evidence="5">
    <location>
        <begin position="162"/>
        <end position="182"/>
    </location>
</feature>
<evidence type="ECO:0000256" key="4">
    <source>
        <dbReference type="ARBA" id="ARBA00023136"/>
    </source>
</evidence>
<evidence type="ECO:0000256" key="5">
    <source>
        <dbReference type="SAM" id="Phobius"/>
    </source>
</evidence>
<dbReference type="InterPro" id="IPR036640">
    <property type="entry name" value="ABC1_TM_sf"/>
</dbReference>
<dbReference type="Gene3D" id="3.40.50.300">
    <property type="entry name" value="P-loop containing nucleotide triphosphate hydrolases"/>
    <property type="match status" value="1"/>
</dbReference>
<dbReference type="Gene3D" id="1.20.1560.10">
    <property type="entry name" value="ABC transporter type 1, transmembrane domain"/>
    <property type="match status" value="1"/>
</dbReference>
<dbReference type="SUPFAM" id="SSF90123">
    <property type="entry name" value="ABC transporter transmembrane region"/>
    <property type="match status" value="1"/>
</dbReference>
<evidence type="ECO:0000313" key="7">
    <source>
        <dbReference type="EMBL" id="HIU94824.1"/>
    </source>
</evidence>
<evidence type="ECO:0000256" key="1">
    <source>
        <dbReference type="ARBA" id="ARBA00004651"/>
    </source>
</evidence>
<gene>
    <name evidence="7" type="ORF">IAD24_06650</name>
</gene>
<organism evidence="7 8">
    <name type="scientific">Candidatus Aphodomorpha intestinavium</name>
    <dbReference type="NCBI Taxonomy" id="2840672"/>
    <lineage>
        <taxon>Bacteria</taxon>
        <taxon>Bacillati</taxon>
        <taxon>Bacillota</taxon>
        <taxon>Clostridia</taxon>
        <taxon>Eubacteriales</taxon>
        <taxon>Candidatus Aphodomorpha</taxon>
    </lineage>
</organism>
<dbReference type="InterPro" id="IPR039421">
    <property type="entry name" value="Type_1_exporter"/>
</dbReference>
<proteinExistence type="predicted"/>
<dbReference type="GO" id="GO:0005524">
    <property type="term" value="F:ATP binding"/>
    <property type="evidence" value="ECO:0007669"/>
    <property type="project" value="UniProtKB-KW"/>
</dbReference>
<dbReference type="Pfam" id="PF00005">
    <property type="entry name" value="ABC_tran"/>
    <property type="match status" value="1"/>
</dbReference>
<feature type="transmembrane region" description="Helical" evidence="5">
    <location>
        <begin position="250"/>
        <end position="268"/>
    </location>
</feature>
<comment type="subcellular location">
    <subcellularLocation>
        <location evidence="1">Cell membrane</location>
        <topology evidence="1">Multi-pass membrane protein</topology>
    </subcellularLocation>
</comment>
<dbReference type="InterPro" id="IPR011527">
    <property type="entry name" value="ABC1_TM_dom"/>
</dbReference>
<keyword evidence="3 5" id="KW-1133">Transmembrane helix</keyword>
<keyword evidence="7" id="KW-0067">ATP-binding</keyword>
<name>A0A9D1STQ4_9FIRM</name>
<keyword evidence="4 5" id="KW-0472">Membrane</keyword>
<dbReference type="EMBL" id="DVNZ01000211">
    <property type="protein sequence ID" value="HIU94824.1"/>
    <property type="molecule type" value="Genomic_DNA"/>
</dbReference>
<feature type="domain" description="ABC transmembrane type-1" evidence="6">
    <location>
        <begin position="16"/>
        <end position="301"/>
    </location>
</feature>
<sequence>MKRFLSYYKPHLPIFVLDMVCAFLVAGIDLAFPMLTQYILRTLLPGMQADPALMRTFLWLMGGALLAYVLRAGMMYIINYWGHMLGVRMEADIRRDIFSHIQTLPFSFYDRVRTGKLLSRVTNDLFEITELAHHGPEDVLISLTTIVGAFICMFALEWRIALALLCVLPVMLTYVLAVRVHMQRTSLKVKERVAEINAGIESAISGTRVAKAFANEAHEIEKFDRGNARFVHAKDSFYRCMAFFNSGTEFFIALFNIVVLGAGGLMIYQDMLDPVLLVSFTLYVSAFVSPVKRLATFAEQYVVGMAGFARFCEIMDLEPDIKDEPGAVELTGVKGDIRFEDVTFAYEGDHDVLTHVDLTIERGKTVAFVGPSGGGKTTLCHLIPRFYEPKSGRVCIDGRDVRSFTLASLRRNVGIVQQDVFLFAGSVMDNIRDVV</sequence>
<feature type="transmembrane region" description="Helical" evidence="5">
    <location>
        <begin position="139"/>
        <end position="156"/>
    </location>
</feature>
<evidence type="ECO:0000313" key="8">
    <source>
        <dbReference type="Proteomes" id="UP000824128"/>
    </source>
</evidence>
<reference evidence="7" key="1">
    <citation type="submission" date="2020-10" db="EMBL/GenBank/DDBJ databases">
        <authorList>
            <person name="Gilroy R."/>
        </authorList>
    </citation>
    <scope>NUCLEOTIDE SEQUENCE</scope>
    <source>
        <strain evidence="7">ChiGjej2B2-16831</strain>
    </source>
</reference>
<dbReference type="PANTHER" id="PTHR43394">
    <property type="entry name" value="ATP-DEPENDENT PERMEASE MDL1, MITOCHONDRIAL"/>
    <property type="match status" value="1"/>
</dbReference>
<feature type="transmembrane region" description="Helical" evidence="5">
    <location>
        <begin position="274"/>
        <end position="291"/>
    </location>
</feature>
<dbReference type="InterPro" id="IPR003439">
    <property type="entry name" value="ABC_transporter-like_ATP-bd"/>
</dbReference>
<evidence type="ECO:0000259" key="6">
    <source>
        <dbReference type="PROSITE" id="PS50929"/>
    </source>
</evidence>
<dbReference type="PANTHER" id="PTHR43394:SF1">
    <property type="entry name" value="ATP-BINDING CASSETTE SUB-FAMILY B MEMBER 10, MITOCHONDRIAL"/>
    <property type="match status" value="1"/>
</dbReference>